<evidence type="ECO:0000259" key="4">
    <source>
        <dbReference type="PROSITE" id="PS01031"/>
    </source>
</evidence>
<evidence type="ECO:0000313" key="5">
    <source>
        <dbReference type="EMBL" id="SCB37553.1"/>
    </source>
</evidence>
<name>A0A1C3WC78_9HYPH</name>
<dbReference type="AlphaFoldDB" id="A0A1C3WC78"/>
<dbReference type="STRING" id="52131.GA0061100_11535"/>
<dbReference type="InterPro" id="IPR002068">
    <property type="entry name" value="A-crystallin/Hsp20_dom"/>
</dbReference>
<evidence type="ECO:0000313" key="6">
    <source>
        <dbReference type="Proteomes" id="UP000186228"/>
    </source>
</evidence>
<dbReference type="PROSITE" id="PS01031">
    <property type="entry name" value="SHSP"/>
    <property type="match status" value="1"/>
</dbReference>
<proteinExistence type="inferred from homology"/>
<sequence>MRLFVRFPCSRGAGGLAKKYFCAGLETEKMQNQIILRRSPERGRQETETPFQRLSNSLYGGFGMRNEFDFAPLFRSSIGFDRVFNLLANSQRLQAVETWPPYDIVKTAEDGYRIQMAVAGFAEDDLDITQERNVLVVKAQKAEETNAGEYLHRGIAARGFERRFELADHVRVENASLKNGLLSIELKREIPEAMKPRKIAIGAADPQPAPLQIEVEKQVA</sequence>
<dbReference type="Proteomes" id="UP000186228">
    <property type="component" value="Unassembled WGS sequence"/>
</dbReference>
<comment type="similarity">
    <text evidence="2 3">Belongs to the small heat shock protein (HSP20) family.</text>
</comment>
<evidence type="ECO:0000256" key="1">
    <source>
        <dbReference type="ARBA" id="ARBA00023016"/>
    </source>
</evidence>
<protein>
    <submittedName>
        <fullName evidence="5">Molecular chaperone IbpA</fullName>
    </submittedName>
</protein>
<dbReference type="InterPro" id="IPR008978">
    <property type="entry name" value="HSP20-like_chaperone"/>
</dbReference>
<dbReference type="SUPFAM" id="SSF49764">
    <property type="entry name" value="HSP20-like chaperones"/>
    <property type="match status" value="1"/>
</dbReference>
<dbReference type="PANTHER" id="PTHR47062">
    <property type="match status" value="1"/>
</dbReference>
<reference evidence="6" key="1">
    <citation type="submission" date="2016-08" db="EMBL/GenBank/DDBJ databases">
        <authorList>
            <person name="Varghese N."/>
            <person name="Submissions Spin"/>
        </authorList>
    </citation>
    <scope>NUCLEOTIDE SEQUENCE [LARGE SCALE GENOMIC DNA]</scope>
    <source>
        <strain evidence="6">CCBAU 57015</strain>
    </source>
</reference>
<dbReference type="CDD" id="cd06470">
    <property type="entry name" value="ACD_IbpA-B_like"/>
    <property type="match status" value="1"/>
</dbReference>
<evidence type="ECO:0000256" key="3">
    <source>
        <dbReference type="RuleBase" id="RU003616"/>
    </source>
</evidence>
<dbReference type="PANTHER" id="PTHR47062:SF1">
    <property type="entry name" value="SMALL HEAT SHOCK PROTEIN IBPA"/>
    <property type="match status" value="1"/>
</dbReference>
<dbReference type="InterPro" id="IPR037913">
    <property type="entry name" value="ACD_IbpA/B"/>
</dbReference>
<keyword evidence="1" id="KW-0346">Stress response</keyword>
<organism evidence="5 6">
    <name type="scientific">Rhizobium hainanense</name>
    <dbReference type="NCBI Taxonomy" id="52131"/>
    <lineage>
        <taxon>Bacteria</taxon>
        <taxon>Pseudomonadati</taxon>
        <taxon>Pseudomonadota</taxon>
        <taxon>Alphaproteobacteria</taxon>
        <taxon>Hyphomicrobiales</taxon>
        <taxon>Rhizobiaceae</taxon>
        <taxon>Rhizobium/Agrobacterium group</taxon>
        <taxon>Rhizobium</taxon>
    </lineage>
</organism>
<gene>
    <name evidence="5" type="ORF">GA0061100_11535</name>
</gene>
<dbReference type="EMBL" id="FMAC01000015">
    <property type="protein sequence ID" value="SCB37553.1"/>
    <property type="molecule type" value="Genomic_DNA"/>
</dbReference>
<dbReference type="Pfam" id="PF00011">
    <property type="entry name" value="HSP20"/>
    <property type="match status" value="1"/>
</dbReference>
<evidence type="ECO:0000256" key="2">
    <source>
        <dbReference type="PROSITE-ProRule" id="PRU00285"/>
    </source>
</evidence>
<keyword evidence="6" id="KW-1185">Reference proteome</keyword>
<feature type="domain" description="SHSP" evidence="4">
    <location>
        <begin position="93"/>
        <end position="204"/>
    </location>
</feature>
<dbReference type="Gene3D" id="2.60.40.790">
    <property type="match status" value="1"/>
</dbReference>
<accession>A0A1C3WC78</accession>